<name>A0A0A9YGS4_LYGHE</name>
<dbReference type="AlphaFoldDB" id="A0A0A9YGS4"/>
<evidence type="ECO:0000313" key="3">
    <source>
        <dbReference type="EMBL" id="JAG11005.1"/>
    </source>
</evidence>
<dbReference type="GO" id="GO:1902388">
    <property type="term" value="F:ceramide 1-phosphate transfer activity"/>
    <property type="evidence" value="ECO:0007669"/>
    <property type="project" value="TreeGrafter"/>
</dbReference>
<evidence type="ECO:0000313" key="4">
    <source>
        <dbReference type="EMBL" id="JAG30303.1"/>
    </source>
</evidence>
<protein>
    <submittedName>
        <fullName evidence="4">Glycolipid transfer protein domain-containing protein 1</fullName>
    </submittedName>
</protein>
<dbReference type="InterPro" id="IPR036497">
    <property type="entry name" value="GLTP_sf"/>
</dbReference>
<gene>
    <name evidence="4" type="primary">Gltpd1_0</name>
    <name evidence="3" type="synonym">Gltpd1_1</name>
    <name evidence="4" type="ORF">CM83_94192</name>
    <name evidence="3" type="ORF">CM83_94196</name>
</gene>
<dbReference type="EMBL" id="GBHO01013301">
    <property type="protein sequence ID" value="JAG30303.1"/>
    <property type="molecule type" value="Transcribed_RNA"/>
</dbReference>
<dbReference type="Gene3D" id="1.10.3520.10">
    <property type="entry name" value="Glycolipid transfer protein"/>
    <property type="match status" value="1"/>
</dbReference>
<dbReference type="FunFam" id="1.10.3520.10:FF:000002">
    <property type="entry name" value="Ceramide-1-phosphate transfer protein"/>
    <property type="match status" value="1"/>
</dbReference>
<dbReference type="GO" id="GO:0032691">
    <property type="term" value="P:negative regulation of interleukin-1 beta production"/>
    <property type="evidence" value="ECO:0007669"/>
    <property type="project" value="UniProtKB-ARBA"/>
</dbReference>
<organism evidence="4">
    <name type="scientific">Lygus hesperus</name>
    <name type="common">Western plant bug</name>
    <dbReference type="NCBI Taxonomy" id="30085"/>
    <lineage>
        <taxon>Eukaryota</taxon>
        <taxon>Metazoa</taxon>
        <taxon>Ecdysozoa</taxon>
        <taxon>Arthropoda</taxon>
        <taxon>Hexapoda</taxon>
        <taxon>Insecta</taxon>
        <taxon>Pterygota</taxon>
        <taxon>Neoptera</taxon>
        <taxon>Paraneoptera</taxon>
        <taxon>Hemiptera</taxon>
        <taxon>Heteroptera</taxon>
        <taxon>Panheteroptera</taxon>
        <taxon>Cimicomorpha</taxon>
        <taxon>Miridae</taxon>
        <taxon>Mirini</taxon>
        <taxon>Lygus</taxon>
    </lineage>
</organism>
<reference evidence="4" key="1">
    <citation type="journal article" date="2014" name="PLoS ONE">
        <title>Transcriptome-Based Identification of ABC Transporters in the Western Tarnished Plant Bug Lygus hesperus.</title>
        <authorList>
            <person name="Hull J.J."/>
            <person name="Chaney K."/>
            <person name="Geib S.M."/>
            <person name="Fabrick J.A."/>
            <person name="Brent C.S."/>
            <person name="Walsh D."/>
            <person name="Lavine L.C."/>
        </authorList>
    </citation>
    <scope>NUCLEOTIDE SEQUENCE</scope>
</reference>
<proteinExistence type="inferred from homology"/>
<dbReference type="Pfam" id="PF08718">
    <property type="entry name" value="GLTP"/>
    <property type="match status" value="1"/>
</dbReference>
<evidence type="ECO:0000259" key="2">
    <source>
        <dbReference type="Pfam" id="PF08718"/>
    </source>
</evidence>
<dbReference type="GO" id="GO:0016020">
    <property type="term" value="C:membrane"/>
    <property type="evidence" value="ECO:0007669"/>
    <property type="project" value="TreeGrafter"/>
</dbReference>
<dbReference type="PANTHER" id="PTHR10219">
    <property type="entry name" value="GLYCOLIPID TRANSFER PROTEIN-RELATED"/>
    <property type="match status" value="1"/>
</dbReference>
<evidence type="ECO:0000256" key="1">
    <source>
        <dbReference type="ARBA" id="ARBA00007148"/>
    </source>
</evidence>
<reference evidence="4" key="2">
    <citation type="submission" date="2014-07" db="EMBL/GenBank/DDBJ databases">
        <authorList>
            <person name="Hull J."/>
        </authorList>
    </citation>
    <scope>NUCLEOTIDE SEQUENCE</scope>
</reference>
<dbReference type="PANTHER" id="PTHR10219:SF43">
    <property type="entry name" value="GLYCOLIPID TRANSFER PROTEIN DOMAIN-CONTAINING PROTEIN"/>
    <property type="match status" value="1"/>
</dbReference>
<dbReference type="EMBL" id="GBHO01032599">
    <property type="protein sequence ID" value="JAG11005.1"/>
    <property type="molecule type" value="Transcribed_RNA"/>
</dbReference>
<sequence length="219" mass="25253">MSDGDKSITSNGNVEYFDIPAVHLQLKNCLLDNGDIHLDSYLKVYKELVKFCNLLGNVFKFVKDEIESKSEILNQLKSQHAEEFQTLKGMVKYEMESGKLNKKNYTSGCRTLLRLHWGLDFIRTFLKRVHAMDLEDKTSTVGREVYHTTLGSRHAWYIRYGASAAMYLLPSKRILIDMICGGQLDSAIVDEMPHMLQTADEVYNRTEIVYEMNNLLKLE</sequence>
<feature type="domain" description="Glycolipid transfer protein" evidence="2">
    <location>
        <begin position="36"/>
        <end position="180"/>
    </location>
</feature>
<dbReference type="InterPro" id="IPR014830">
    <property type="entry name" value="Glycolipid_transfer_prot_dom"/>
</dbReference>
<accession>A0A0A9YGS4</accession>
<dbReference type="GO" id="GO:1902387">
    <property type="term" value="F:ceramide 1-phosphate binding"/>
    <property type="evidence" value="ECO:0007669"/>
    <property type="project" value="TreeGrafter"/>
</dbReference>
<dbReference type="GO" id="GO:0005829">
    <property type="term" value="C:cytosol"/>
    <property type="evidence" value="ECO:0007669"/>
    <property type="project" value="TreeGrafter"/>
</dbReference>
<dbReference type="SUPFAM" id="SSF110004">
    <property type="entry name" value="Glycolipid transfer protein, GLTP"/>
    <property type="match status" value="1"/>
</dbReference>
<comment type="similarity">
    <text evidence="1">Belongs to the GLTP family.</text>
</comment>